<dbReference type="GeneID" id="78569977"/>
<dbReference type="RefSeq" id="WP_115082739.1">
    <property type="nucleotide sequence ID" value="NZ_UGTP01000001.1"/>
</dbReference>
<protein>
    <submittedName>
        <fullName evidence="2">Uncharacterized protein related to plant photosystem II stability/assembly factor</fullName>
    </submittedName>
</protein>
<dbReference type="SUPFAM" id="SSF110296">
    <property type="entry name" value="Oligoxyloglucan reducing end-specific cellobiohydrolase"/>
    <property type="match status" value="1"/>
</dbReference>
<proteinExistence type="predicted"/>
<accession>A0A379EYI4</accession>
<organism evidence="2 3">
    <name type="scientific">Prevotella pallens</name>
    <dbReference type="NCBI Taxonomy" id="60133"/>
    <lineage>
        <taxon>Bacteria</taxon>
        <taxon>Pseudomonadati</taxon>
        <taxon>Bacteroidota</taxon>
        <taxon>Bacteroidia</taxon>
        <taxon>Bacteroidales</taxon>
        <taxon>Prevotellaceae</taxon>
        <taxon>Prevotella</taxon>
    </lineage>
</organism>
<sequence>MKKQLAKQNRSVLLFLLLFFVSINSYADWEQVKQLDATYATFVTKSGNILLSDFRIERDGGIYISTNEGDTWTKTNAKDYNYNKFIEVGNYIFAIGYGANIARSADGGHTWTECTYANAVRDIFSEDNMPYTVCYACAYHKNKLYVADFCGGGILYSEDFAQTWKRTDLSSLKYKAEDDDGAPVENTENIYQLVSYKGKLYAFGVYFVFCLDETNNTWKTISDKSNFMAVSTIFDNTLLLGRSVPNDDFKTPFILTLEDEDKWGSLPRPTGVMDNNIRAMASDDTYIYVGLQKGGLFYTSNKGNKWVNFSQGYPKMEQMGNIYLTPTQLFATTNYIYVSVYEPQGVSKKSGLYRFKKTELTPAAGIESANRNKDISIYIDGYTLCSNIEDNVTIDIFDVNGIKRNIALINGKANISFLNNGVYTYKLCIGNYVYKGKLVKHSR</sequence>
<feature type="signal peptide" evidence="1">
    <location>
        <begin position="1"/>
        <end position="27"/>
    </location>
</feature>
<dbReference type="AlphaFoldDB" id="A0A379EYI4"/>
<gene>
    <name evidence="2" type="ORF">NCTC13043_00237</name>
</gene>
<evidence type="ECO:0000313" key="2">
    <source>
        <dbReference type="EMBL" id="SUC11392.1"/>
    </source>
</evidence>
<evidence type="ECO:0000313" key="3">
    <source>
        <dbReference type="Proteomes" id="UP000254235"/>
    </source>
</evidence>
<name>A0A379EYI4_9BACT</name>
<dbReference type="Gene3D" id="2.130.10.10">
    <property type="entry name" value="YVTN repeat-like/Quinoprotein amine dehydrogenase"/>
    <property type="match status" value="1"/>
</dbReference>
<dbReference type="EMBL" id="UGTP01000001">
    <property type="protein sequence ID" value="SUC11392.1"/>
    <property type="molecule type" value="Genomic_DNA"/>
</dbReference>
<feature type="chain" id="PRO_5016656859" evidence="1">
    <location>
        <begin position="28"/>
        <end position="443"/>
    </location>
</feature>
<dbReference type="InterPro" id="IPR015943">
    <property type="entry name" value="WD40/YVTN_repeat-like_dom_sf"/>
</dbReference>
<evidence type="ECO:0000256" key="1">
    <source>
        <dbReference type="SAM" id="SignalP"/>
    </source>
</evidence>
<dbReference type="OrthoDB" id="9757809at2"/>
<reference evidence="2 3" key="1">
    <citation type="submission" date="2018-06" db="EMBL/GenBank/DDBJ databases">
        <authorList>
            <consortium name="Pathogen Informatics"/>
            <person name="Doyle S."/>
        </authorList>
    </citation>
    <scope>NUCLEOTIDE SEQUENCE [LARGE SCALE GENOMIC DNA]</scope>
    <source>
        <strain evidence="2 3">NCTC13043</strain>
    </source>
</reference>
<dbReference type="Proteomes" id="UP000254235">
    <property type="component" value="Unassembled WGS sequence"/>
</dbReference>
<keyword evidence="1" id="KW-0732">Signal</keyword>